<organism evidence="2 3">
    <name type="scientific">Actinoalloteichus caeruleus DSM 43889</name>
    <dbReference type="NCBI Taxonomy" id="1120930"/>
    <lineage>
        <taxon>Bacteria</taxon>
        <taxon>Bacillati</taxon>
        <taxon>Actinomycetota</taxon>
        <taxon>Actinomycetes</taxon>
        <taxon>Pseudonocardiales</taxon>
        <taxon>Pseudonocardiaceae</taxon>
        <taxon>Actinoalloteichus</taxon>
        <taxon>Actinoalloteichus cyanogriseus</taxon>
    </lineage>
</organism>
<protein>
    <submittedName>
        <fullName evidence="2">Sugar lactone lactonase YvrE</fullName>
    </submittedName>
</protein>
<dbReference type="RefSeq" id="WP_035293170.1">
    <property type="nucleotide sequence ID" value="NZ_AUBJ02000001.1"/>
</dbReference>
<name>A0ABT1JCN4_ACTCY</name>
<proteinExistence type="predicted"/>
<sequence>MTGAPGASRYGTPRDPVGGARWDVRRLAGPNRLWGSNGVTFGPDGRLYVAQFLAGVISAVDLASGEVDTVVPAGGPIQSPDDLAFGPDGSLYVTDLVPGRVWRRSPEGEYALVADDVVLPNGIAVVGDRLFVNEMRPGGRLLELFPAGGAPVVLADDLAMGNAMQLGPDGCLYYPHMLSGEVFRVPVDGGGPELVAEDVDHPVAVRFDPAGDLLVLSMGAAGVVTRVSGWGAGERSVVPSGIVGLDNAAFDGEGRMYVSSYASGGIAELRPDGRSREIVPRGLDGPFGVTVDLGGRVHLGDHYRLASVEDEGAVTTRELLPFTHGLTCDARGLLHLTSEFGELRTHDPATGSSRTRVEGLDAPVGLAARADGAVLVAESGRGRVVVIDERDTVAVLVSGLERPVDVAVDGRGHCYVTDEATGVLHRVDDGVAVPVAEGLDLPQGLAVRGDDLLVVEVGRRRLIAVDPDTGEVAVEVADLAVGAPPGSARTPPALAAAGMPGVPRPFAGLAVGPDGAVYLAANGEGGVLKLVAR</sequence>
<dbReference type="PANTHER" id="PTHR40274">
    <property type="entry name" value="VIRGINIAMYCIN B LYASE"/>
    <property type="match status" value="1"/>
</dbReference>
<comment type="caution">
    <text evidence="2">The sequence shown here is derived from an EMBL/GenBank/DDBJ whole genome shotgun (WGS) entry which is preliminary data.</text>
</comment>
<dbReference type="EMBL" id="AUBJ02000001">
    <property type="protein sequence ID" value="MCP2330198.1"/>
    <property type="molecule type" value="Genomic_DNA"/>
</dbReference>
<dbReference type="Proteomes" id="UP000791080">
    <property type="component" value="Unassembled WGS sequence"/>
</dbReference>
<evidence type="ECO:0000313" key="3">
    <source>
        <dbReference type="Proteomes" id="UP000791080"/>
    </source>
</evidence>
<dbReference type="Gene3D" id="2.120.10.30">
    <property type="entry name" value="TolB, C-terminal domain"/>
    <property type="match status" value="3"/>
</dbReference>
<accession>A0ABT1JCN4</accession>
<evidence type="ECO:0000313" key="2">
    <source>
        <dbReference type="EMBL" id="MCP2330198.1"/>
    </source>
</evidence>
<dbReference type="PANTHER" id="PTHR40274:SF4">
    <property type="entry name" value="BLL1406 PROTEIN"/>
    <property type="match status" value="1"/>
</dbReference>
<gene>
    <name evidence="2" type="ORF">G443_000468</name>
</gene>
<dbReference type="InterPro" id="IPR051344">
    <property type="entry name" value="Vgb"/>
</dbReference>
<keyword evidence="3" id="KW-1185">Reference proteome</keyword>
<dbReference type="SUPFAM" id="SSF63825">
    <property type="entry name" value="YWTD domain"/>
    <property type="match status" value="3"/>
</dbReference>
<reference evidence="2 3" key="1">
    <citation type="submission" date="2022-06" db="EMBL/GenBank/DDBJ databases">
        <title>Genomic Encyclopedia of Type Strains, Phase I: the one thousand microbial genomes (KMG-I) project.</title>
        <authorList>
            <person name="Kyrpides N."/>
        </authorList>
    </citation>
    <scope>NUCLEOTIDE SEQUENCE [LARGE SCALE GENOMIC DNA]</scope>
    <source>
        <strain evidence="2 3">DSM 43889</strain>
    </source>
</reference>
<feature type="region of interest" description="Disordered" evidence="1">
    <location>
        <begin position="1"/>
        <end position="21"/>
    </location>
</feature>
<dbReference type="InterPro" id="IPR011042">
    <property type="entry name" value="6-blade_b-propeller_TolB-like"/>
</dbReference>
<evidence type="ECO:0000256" key="1">
    <source>
        <dbReference type="SAM" id="MobiDB-lite"/>
    </source>
</evidence>